<accession>A0ABS7TGR6</accession>
<reference evidence="3" key="1">
    <citation type="submission" date="2021-09" db="EMBL/GenBank/DDBJ databases">
        <authorList>
            <person name="Wu T."/>
            <person name="Guo S.Z."/>
        </authorList>
    </citation>
    <scope>NUCLEOTIDE SEQUENCE</scope>
    <source>
        <strain evidence="3">RSS-23</strain>
    </source>
</reference>
<evidence type="ECO:0000313" key="2">
    <source>
        <dbReference type="EMBL" id="MBZ4187057.1"/>
    </source>
</evidence>
<sequence>MPTTTPKAPDPLAAPLLPAAGEGIEIVSPDEARFLRGPRAYRVRGLARALSAEALKVTARLSLGERLHVDTLDLYQARSRAAFVKAAAVELGVSESLLLADLSALVLALEPVQDAAIRGALQPDATDTTPALTAEQEAVGLALLRDPELVSRIAADVEAIGVIGEATNALVGYLAMTSRLLDKPLAILIQSTSAAGKSTLMDALLSLMPEGQRVHYSAMTGQSLFYIGEGDLRHKILAIAEEEGVRQAAYALKLLQSQGELTIASTGKDPATGKLVTSEYRVEGPVMLCLTTTAIDIDEELLNRCLVLTINETPEQTAAIQQRQRQARTLQGLQAKVRSEHVLSAHRAAQTLLRPLAVVNPFAESLTFASDRVRLRRDHVKYLALIDAIALLHQHQRKVGVIEVDGASVEYIEVTQADIALANRLAHAVLGRSLDELPPQTRRVLAALDAWVSQQVQGSDTPRGEPAPAKAGVRFTRRTVRGVLGLSDTQLRVHLDRLVQLEYVRMHSGQNGSLYTYSLAFDGQNDRAEPQLMGLAAPEITPTLRGNDTTLRGKPATLRGQTSDLAGTLRPPCGDLAGTSRGGQMTRKATPDAASSVPAAVVAAKPRSRKLNGHTTAGH</sequence>
<feature type="region of interest" description="Disordered" evidence="1">
    <location>
        <begin position="541"/>
        <end position="619"/>
    </location>
</feature>
<protein>
    <recommendedName>
        <fullName evidence="5">DNA primase</fullName>
    </recommendedName>
</protein>
<dbReference type="Proteomes" id="UP001430290">
    <property type="component" value="Unassembled WGS sequence"/>
</dbReference>
<evidence type="ECO:0000256" key="1">
    <source>
        <dbReference type="SAM" id="MobiDB-lite"/>
    </source>
</evidence>
<name>A0ABS7TGR6_9GAMM</name>
<evidence type="ECO:0008006" key="5">
    <source>
        <dbReference type="Google" id="ProtNLM"/>
    </source>
</evidence>
<dbReference type="EMBL" id="JAIQDJ010000010">
    <property type="protein sequence ID" value="MBZ4187057.1"/>
    <property type="molecule type" value="Genomic_DNA"/>
</dbReference>
<evidence type="ECO:0000313" key="3">
    <source>
        <dbReference type="EMBL" id="MBZ4187062.1"/>
    </source>
</evidence>
<evidence type="ECO:0000313" key="4">
    <source>
        <dbReference type="Proteomes" id="UP001430290"/>
    </source>
</evidence>
<dbReference type="EMBL" id="JAIQDJ010000010">
    <property type="protein sequence ID" value="MBZ4187062.1"/>
    <property type="molecule type" value="Genomic_DNA"/>
</dbReference>
<comment type="caution">
    <text evidence="3">The sequence shown here is derived from an EMBL/GenBank/DDBJ whole genome shotgun (WGS) entry which is preliminary data.</text>
</comment>
<proteinExistence type="predicted"/>
<dbReference type="RefSeq" id="WP_223629729.1">
    <property type="nucleotide sequence ID" value="NZ_JAIQDJ010000010.1"/>
</dbReference>
<keyword evidence="4" id="KW-1185">Reference proteome</keyword>
<organism evidence="3 4">
    <name type="scientific">Thermomonas beijingensis</name>
    <dbReference type="NCBI Taxonomy" id="2872701"/>
    <lineage>
        <taxon>Bacteria</taxon>
        <taxon>Pseudomonadati</taxon>
        <taxon>Pseudomonadota</taxon>
        <taxon>Gammaproteobacteria</taxon>
        <taxon>Lysobacterales</taxon>
        <taxon>Lysobacteraceae</taxon>
        <taxon>Thermomonas</taxon>
    </lineage>
</organism>
<feature type="compositionally biased region" description="Low complexity" evidence="1">
    <location>
        <begin position="593"/>
        <end position="605"/>
    </location>
</feature>
<gene>
    <name evidence="2" type="ORF">K7B09_12070</name>
    <name evidence="3" type="ORF">K7B09_12095</name>
</gene>